<dbReference type="InterPro" id="IPR027396">
    <property type="entry name" value="DsrEFH-like"/>
</dbReference>
<organism evidence="2 3">
    <name type="scientific">Fibrella aquatilis</name>
    <dbReference type="NCBI Taxonomy" id="2817059"/>
    <lineage>
        <taxon>Bacteria</taxon>
        <taxon>Pseudomonadati</taxon>
        <taxon>Bacteroidota</taxon>
        <taxon>Cytophagia</taxon>
        <taxon>Cytophagales</taxon>
        <taxon>Spirosomataceae</taxon>
        <taxon>Fibrella</taxon>
    </lineage>
</organism>
<sequence>MKKSLFLFSIGLFLLATPTLAQTKPDAKQHRIVFHLASADTVVHRTLVRQLNNLLEVWPKANIEVVVHAWALGFMRLESTVSPEIKVLSEKGIAFAVCENSMRRSKLTKEQMLKQASYVPVGLAELVMKQEEGWSYIKAGY</sequence>
<dbReference type="SUPFAM" id="SSF75169">
    <property type="entry name" value="DsrEFH-like"/>
    <property type="match status" value="1"/>
</dbReference>
<keyword evidence="3" id="KW-1185">Reference proteome</keyword>
<feature type="chain" id="PRO_5038059111" evidence="1">
    <location>
        <begin position="22"/>
        <end position="141"/>
    </location>
</feature>
<accession>A0A939G9Y7</accession>
<dbReference type="PANTHER" id="PTHR37691:SF1">
    <property type="entry name" value="BLR3518 PROTEIN"/>
    <property type="match status" value="1"/>
</dbReference>
<dbReference type="RefSeq" id="WP_207336755.1">
    <property type="nucleotide sequence ID" value="NZ_JAFMYU010000014.1"/>
</dbReference>
<proteinExistence type="predicted"/>
<dbReference type="Gene3D" id="3.40.1260.10">
    <property type="entry name" value="DsrEFH-like"/>
    <property type="match status" value="1"/>
</dbReference>
<dbReference type="PANTHER" id="PTHR37691">
    <property type="entry name" value="BLR3518 PROTEIN"/>
    <property type="match status" value="1"/>
</dbReference>
<evidence type="ECO:0000313" key="2">
    <source>
        <dbReference type="EMBL" id="MBO0932792.1"/>
    </source>
</evidence>
<reference evidence="2 3" key="1">
    <citation type="submission" date="2021-03" db="EMBL/GenBank/DDBJ databases">
        <title>Fibrella sp. HMF5036 genome sequencing and assembly.</title>
        <authorList>
            <person name="Kang H."/>
            <person name="Kim H."/>
            <person name="Bae S."/>
            <person name="Joh K."/>
        </authorList>
    </citation>
    <scope>NUCLEOTIDE SEQUENCE [LARGE SCALE GENOMIC DNA]</scope>
    <source>
        <strain evidence="2 3">HMF5036</strain>
    </source>
</reference>
<feature type="signal peptide" evidence="1">
    <location>
        <begin position="1"/>
        <end position="21"/>
    </location>
</feature>
<dbReference type="EMBL" id="JAFMYU010000014">
    <property type="protein sequence ID" value="MBO0932792.1"/>
    <property type="molecule type" value="Genomic_DNA"/>
</dbReference>
<comment type="caution">
    <text evidence="2">The sequence shown here is derived from an EMBL/GenBank/DDBJ whole genome shotgun (WGS) entry which is preliminary data.</text>
</comment>
<dbReference type="AlphaFoldDB" id="A0A939G9Y7"/>
<dbReference type="Pfam" id="PF02635">
    <property type="entry name" value="DsrE"/>
    <property type="match status" value="1"/>
</dbReference>
<gene>
    <name evidence="2" type="ORF">J2I48_17410</name>
</gene>
<name>A0A939G9Y7_9BACT</name>
<protein>
    <submittedName>
        <fullName evidence="2">DsrE family protein</fullName>
    </submittedName>
</protein>
<evidence type="ECO:0000256" key="1">
    <source>
        <dbReference type="SAM" id="SignalP"/>
    </source>
</evidence>
<keyword evidence="1" id="KW-0732">Signal</keyword>
<dbReference type="InterPro" id="IPR003787">
    <property type="entry name" value="Sulphur_relay_DsrE/F-like"/>
</dbReference>
<dbReference type="Proteomes" id="UP000664795">
    <property type="component" value="Unassembled WGS sequence"/>
</dbReference>
<evidence type="ECO:0000313" key="3">
    <source>
        <dbReference type="Proteomes" id="UP000664795"/>
    </source>
</evidence>